<reference evidence="2" key="1">
    <citation type="submission" date="2023-01" db="EMBL/GenBank/DDBJ databases">
        <title>Complete genome sequence of Planctobacterium marinum strain Dej080120_11.</title>
        <authorList>
            <person name="Ueki S."/>
            <person name="Maruyama F."/>
        </authorList>
    </citation>
    <scope>NUCLEOTIDE SEQUENCE</scope>
    <source>
        <strain evidence="2">Dej080120_11</strain>
    </source>
</reference>
<dbReference type="RefSeq" id="WP_338293405.1">
    <property type="nucleotide sequence ID" value="NZ_AP027272.1"/>
</dbReference>
<dbReference type="EMBL" id="AP027272">
    <property type="protein sequence ID" value="BDX07407.1"/>
    <property type="molecule type" value="Genomic_DNA"/>
</dbReference>
<dbReference type="Gene3D" id="2.60.40.1890">
    <property type="entry name" value="PCu(A)C copper chaperone"/>
    <property type="match status" value="1"/>
</dbReference>
<sequence length="156" mass="17234">MKKVTLWCLLSMMLSGFAQAQSLVVEKAWATPTFAMAKMGAAYGVIANSTEQTISITGLQISPEIAASAELHETYMKGDMASMRQLEFPYELAGGEKLELAPRAKHIMLMGLQKPLQEGMTFDVVFTTKDAENLVMTVTVTAADKHERQPIHKHHH</sequence>
<dbReference type="PANTHER" id="PTHR36302">
    <property type="entry name" value="BLR7088 PROTEIN"/>
    <property type="match status" value="1"/>
</dbReference>
<protein>
    <recommendedName>
        <fullName evidence="4">Copper chaperone PCu(A)C</fullName>
    </recommendedName>
</protein>
<organism evidence="2 3">
    <name type="scientific">Planctobacterium marinum</name>
    <dbReference type="NCBI Taxonomy" id="1631968"/>
    <lineage>
        <taxon>Bacteria</taxon>
        <taxon>Pseudomonadati</taxon>
        <taxon>Pseudomonadota</taxon>
        <taxon>Gammaproteobacteria</taxon>
        <taxon>Alteromonadales</taxon>
        <taxon>Alteromonadaceae</taxon>
        <taxon>Planctobacterium</taxon>
    </lineage>
</organism>
<feature type="signal peptide" evidence="1">
    <location>
        <begin position="1"/>
        <end position="20"/>
    </location>
</feature>
<evidence type="ECO:0008006" key="4">
    <source>
        <dbReference type="Google" id="ProtNLM"/>
    </source>
</evidence>
<gene>
    <name evidence="2" type="ORF">MACH26_29280</name>
</gene>
<feature type="chain" id="PRO_5041252134" description="Copper chaperone PCu(A)C" evidence="1">
    <location>
        <begin position="21"/>
        <end position="156"/>
    </location>
</feature>
<name>A0AA48HRJ8_9ALTE</name>
<accession>A0AA48HRJ8</accession>
<evidence type="ECO:0000313" key="3">
    <source>
        <dbReference type="Proteomes" id="UP001333710"/>
    </source>
</evidence>
<dbReference type="PANTHER" id="PTHR36302:SF1">
    <property type="entry name" value="COPPER CHAPERONE PCU(A)C"/>
    <property type="match status" value="1"/>
</dbReference>
<dbReference type="SUPFAM" id="SSF110087">
    <property type="entry name" value="DR1885-like metal-binding protein"/>
    <property type="match status" value="1"/>
</dbReference>
<dbReference type="Proteomes" id="UP001333710">
    <property type="component" value="Chromosome"/>
</dbReference>
<dbReference type="InterPro" id="IPR058248">
    <property type="entry name" value="Lxx211020-like"/>
</dbReference>
<evidence type="ECO:0000256" key="1">
    <source>
        <dbReference type="SAM" id="SignalP"/>
    </source>
</evidence>
<dbReference type="Pfam" id="PF04314">
    <property type="entry name" value="PCuAC"/>
    <property type="match status" value="1"/>
</dbReference>
<keyword evidence="1" id="KW-0732">Signal</keyword>
<dbReference type="AlphaFoldDB" id="A0AA48HRJ8"/>
<dbReference type="InterPro" id="IPR007410">
    <property type="entry name" value="LpqE-like"/>
</dbReference>
<dbReference type="InterPro" id="IPR036182">
    <property type="entry name" value="PCuAC_sf"/>
</dbReference>
<keyword evidence="3" id="KW-1185">Reference proteome</keyword>
<evidence type="ECO:0000313" key="2">
    <source>
        <dbReference type="EMBL" id="BDX07407.1"/>
    </source>
</evidence>
<dbReference type="KEGG" id="pmaw:MACH26_29280"/>
<proteinExistence type="predicted"/>